<gene>
    <name evidence="1" type="ORF">GCM10007877_20450</name>
</gene>
<proteinExistence type="predicted"/>
<accession>A0AA37WMG4</accession>
<comment type="caution">
    <text evidence="1">The sequence shown here is derived from an EMBL/GenBank/DDBJ whole genome shotgun (WGS) entry which is preliminary data.</text>
</comment>
<organism evidence="1 2">
    <name type="scientific">Marinibactrum halimedae</name>
    <dbReference type="NCBI Taxonomy" id="1444977"/>
    <lineage>
        <taxon>Bacteria</taxon>
        <taxon>Pseudomonadati</taxon>
        <taxon>Pseudomonadota</taxon>
        <taxon>Gammaproteobacteria</taxon>
        <taxon>Cellvibrionales</taxon>
        <taxon>Cellvibrionaceae</taxon>
        <taxon>Marinibactrum</taxon>
    </lineage>
</organism>
<sequence>MKTSNKSHNMDNVVDLFTGKLFSQLHETRFIRLAPELDGLEILYSNETSGDMLYSLQILAWGLRANGEVVALVPWLNDIVPCIEICDPLNGKWEGYFDPGIDEVFYEAPIHKVVELETAAEYYDLHADDPDAILQEIPDTIGTHAVLSDNGFKSLTLTQVISWQLHNDGTIVAMLADEEKVESTPILPGDDCLYPAQSSESFRYFFQHQIANKIKSQDPEAMAAISLLVDEQR</sequence>
<reference evidence="1 2" key="1">
    <citation type="journal article" date="2014" name="Int. J. Syst. Evol. Microbiol.">
        <title>Complete genome sequence of Corynebacterium casei LMG S-19264T (=DSM 44701T), isolated from a smear-ripened cheese.</title>
        <authorList>
            <consortium name="US DOE Joint Genome Institute (JGI-PGF)"/>
            <person name="Walter F."/>
            <person name="Albersmeier A."/>
            <person name="Kalinowski J."/>
            <person name="Ruckert C."/>
        </authorList>
    </citation>
    <scope>NUCLEOTIDE SEQUENCE [LARGE SCALE GENOMIC DNA]</scope>
    <source>
        <strain evidence="1 2">NBRC 110095</strain>
    </source>
</reference>
<evidence type="ECO:0000313" key="2">
    <source>
        <dbReference type="Proteomes" id="UP001156870"/>
    </source>
</evidence>
<dbReference type="Proteomes" id="UP001156870">
    <property type="component" value="Unassembled WGS sequence"/>
</dbReference>
<keyword evidence="2" id="KW-1185">Reference proteome</keyword>
<dbReference type="EMBL" id="BSPD01000042">
    <property type="protein sequence ID" value="GLS26330.1"/>
    <property type="molecule type" value="Genomic_DNA"/>
</dbReference>
<protein>
    <submittedName>
        <fullName evidence="1">Uncharacterized protein</fullName>
    </submittedName>
</protein>
<name>A0AA37WMG4_9GAMM</name>
<dbReference type="AlphaFoldDB" id="A0AA37WMG4"/>
<dbReference type="RefSeq" id="WP_232592406.1">
    <property type="nucleotide sequence ID" value="NZ_BSPD01000042.1"/>
</dbReference>
<evidence type="ECO:0000313" key="1">
    <source>
        <dbReference type="EMBL" id="GLS26330.1"/>
    </source>
</evidence>